<dbReference type="Proteomes" id="UP000245202">
    <property type="component" value="Unassembled WGS sequence"/>
</dbReference>
<reference evidence="1 2" key="1">
    <citation type="submission" date="2017-08" db="EMBL/GenBank/DDBJ databases">
        <title>Substantial Increase in Enzyme Production by Combined Drug-Resistance Mutations in Paenibacillus agaridevorans.</title>
        <authorList>
            <person name="Tanaka Y."/>
            <person name="Funane K."/>
            <person name="Hosaka T."/>
            <person name="Shiwa Y."/>
            <person name="Fujita N."/>
            <person name="Miyazaki T."/>
            <person name="Yoshikawa H."/>
            <person name="Murakami K."/>
            <person name="Kasahara K."/>
            <person name="Inaoka T."/>
            <person name="Hiraga Y."/>
            <person name="Ochi K."/>
        </authorList>
    </citation>
    <scope>NUCLEOTIDE SEQUENCE [LARGE SCALE GENOMIC DNA]</scope>
    <source>
        <strain evidence="1 2">T-3040</strain>
    </source>
</reference>
<organism evidence="1 2">
    <name type="scientific">Paenibacillus agaridevorans</name>
    <dbReference type="NCBI Taxonomy" id="171404"/>
    <lineage>
        <taxon>Bacteria</taxon>
        <taxon>Bacillati</taxon>
        <taxon>Bacillota</taxon>
        <taxon>Bacilli</taxon>
        <taxon>Bacillales</taxon>
        <taxon>Paenibacillaceae</taxon>
        <taxon>Paenibacillus</taxon>
    </lineage>
</organism>
<evidence type="ECO:0000313" key="1">
    <source>
        <dbReference type="EMBL" id="GBG07364.1"/>
    </source>
</evidence>
<sequence length="293" mass="33329">MMFEIKSDRLRVEIAHPNEVPNITTRFDRAGFITEIVLDGVHRFCATEPNNLSHPSSGGRGLCSEYVFDVSAEAKIGEPFPKFGVGLLNKFEDAPYKFWERYDAEPYNIRVEDSKDGARFITEPRFCMGYAISQKKDVWVKDNRLIMQITVKNEGEKPVSIREYCHNFLTINSMALGPDYKIRMDSIKDMGKDVLNGQIKGDGHGFTFAQYSPSPASVKVPLEEIQIGNPKIFEWSMINEASGARIDVKDEIDICGMTMWCADHIVSVEAFHKLELAPGQSNTWQRTWIFDNI</sequence>
<evidence type="ECO:0000313" key="2">
    <source>
        <dbReference type="Proteomes" id="UP000245202"/>
    </source>
</evidence>
<keyword evidence="2" id="KW-1185">Reference proteome</keyword>
<dbReference type="AlphaFoldDB" id="A0A2R5EVF7"/>
<comment type="caution">
    <text evidence="1">The sequence shown here is derived from an EMBL/GenBank/DDBJ whole genome shotgun (WGS) entry which is preliminary data.</text>
</comment>
<gene>
    <name evidence="1" type="ORF">PAT3040_01912</name>
</gene>
<dbReference type="EMBL" id="BDQX01000091">
    <property type="protein sequence ID" value="GBG07364.1"/>
    <property type="molecule type" value="Genomic_DNA"/>
</dbReference>
<name>A0A2R5EVF7_9BACL</name>
<protein>
    <submittedName>
        <fullName evidence="1">Uncharacterized protein</fullName>
    </submittedName>
</protein>
<accession>A0A2R5EVF7</accession>
<proteinExistence type="predicted"/>